<evidence type="ECO:0000313" key="8">
    <source>
        <dbReference type="Proteomes" id="UP000027075"/>
    </source>
</evidence>
<geneLocation type="plasmid" evidence="3 8">
    <name>HMPLAS1</name>
</geneLocation>
<evidence type="ECO:0000313" key="3">
    <source>
        <dbReference type="EMBL" id="AHZ24679.1"/>
    </source>
</evidence>
<evidence type="ECO:0000256" key="1">
    <source>
        <dbReference type="SAM" id="Phobius"/>
    </source>
</evidence>
<dbReference type="GO" id="GO:0016765">
    <property type="term" value="F:transferase activity, transferring alkyl or aryl (other than methyl) groups"/>
    <property type="evidence" value="ECO:0007669"/>
    <property type="project" value="InterPro"/>
</dbReference>
<keyword evidence="1" id="KW-0812">Transmembrane</keyword>
<dbReference type="CDD" id="cd13956">
    <property type="entry name" value="PT_UbiA"/>
    <property type="match status" value="1"/>
</dbReference>
<reference evidence="4 7" key="3">
    <citation type="journal article" date="2014" name="PLoS Genet.">
        <title>Phylogenetically driven sequencing of extremely halophilic archaea reveals strategies for static and dynamic osmo-response.</title>
        <authorList>
            <person name="Becker E.A."/>
            <person name="Seitzer P.M."/>
            <person name="Tritt A."/>
            <person name="Larsen D."/>
            <person name="Krusor M."/>
            <person name="Yao A.I."/>
            <person name="Wu D."/>
            <person name="Madern D."/>
            <person name="Eisen J.A."/>
            <person name="Darling A.E."/>
            <person name="Facciotti M.T."/>
        </authorList>
    </citation>
    <scope>NUCLEOTIDE SEQUENCE [LARGE SCALE GENOMIC DNA]</scope>
    <source>
        <strain evidence="4">ATCC 33500</strain>
        <strain evidence="7">ATCC 33500 / DSM 1411 / JCM 8866 / NBRC 14739 / NCIMB 2177 / R-4</strain>
    </source>
</reference>
<evidence type="ECO:0000313" key="9">
    <source>
        <dbReference type="Proteomes" id="UP000299011"/>
    </source>
</evidence>
<dbReference type="Proteomes" id="UP000011603">
    <property type="component" value="Unassembled WGS sequence"/>
</dbReference>
<evidence type="ECO:0000313" key="7">
    <source>
        <dbReference type="Proteomes" id="UP000011603"/>
    </source>
</evidence>
<dbReference type="GO" id="GO:0005886">
    <property type="term" value="C:plasma membrane"/>
    <property type="evidence" value="ECO:0007669"/>
    <property type="project" value="UniProtKB-SubCell"/>
</dbReference>
<geneLocation type="plasmid" evidence="2 6">
    <name>pHM500</name>
</geneLocation>
<sequence>MFTRNNAIARHGSGPMAVLRAFLSQIHPVFMLPPLAASWFGSILAGEFSLFVGAVHMGAIFCAVYTAHVKDGYVDFHVRNEDDDHPLTVTGCRIALAGAALAFIAALIGLWALAGPGAALLTLPTWVIGYLHAPQLDMHPIGATMGYPLGIALTIVSASYVQSGIVPLESLAFGLVFLVLLSGVKTIDDAQDYTYDSSIGKPTVAVVLGQDTARRVAYGIMTVGLGLVMGFAVGGVFPPSTVLAVGVFAPVAAIAWRKSPTLATMLLIRGAYLFLASLIAAVWFHPFV</sequence>
<dbReference type="Proteomes" id="UP000027075">
    <property type="component" value="Plasmid HMPLAS1"/>
</dbReference>
<keyword evidence="2" id="KW-0614">Plasmid</keyword>
<reference evidence="2 6" key="2">
    <citation type="journal article" date="2012" name="J. Bacteriol.">
        <title>Complete genome sequence of the metabolically versatile halophilic archaeon Haloferax mediterranei, a poly(3-hydroxybutyrate-co-3-hydroxyvalerate) producer.</title>
        <authorList>
            <person name="Han J."/>
            <person name="Zhang F."/>
            <person name="Hou J."/>
            <person name="Liu X."/>
            <person name="Li M."/>
            <person name="Liu H."/>
            <person name="Cai L."/>
            <person name="Zhang B."/>
            <person name="Chen Y."/>
            <person name="Zhou J."/>
            <person name="Hu S."/>
            <person name="Xiang H."/>
        </authorList>
    </citation>
    <scope>NUCLEOTIDE SEQUENCE [LARGE SCALE GENOMIC DNA]</scope>
    <source>
        <strain evidence="6">ATCC 33500 / DSM 1411 / JCM 8866 / NBRC 14739 / NCIMB 2177 / R-4</strain>
        <strain evidence="2">CGMCC 1.2087</strain>
        <plasmid evidence="6">pHM500</plasmid>
    </source>
</reference>
<proteinExistence type="predicted"/>
<feature type="transmembrane region" description="Helical" evidence="1">
    <location>
        <begin position="145"/>
        <end position="165"/>
    </location>
</feature>
<reference evidence="2" key="5">
    <citation type="submission" date="2014-05" db="EMBL/GenBank/DDBJ databases">
        <authorList>
            <person name="Wang L."/>
            <person name="Yang H."/>
            <person name="Xiang H."/>
        </authorList>
    </citation>
    <scope>NUCLEOTIDE SEQUENCE</scope>
    <source>
        <strain evidence="2">CGMCC 1.2087</strain>
        <plasmid evidence="2">pHM500</plasmid>
    </source>
</reference>
<name>I3RAF0_HALMT</name>
<gene>
    <name evidence="2" type="ordered locus">HFX_6084</name>
    <name evidence="3" type="ORF">BM92_17500</name>
    <name evidence="4" type="ORF">C439_19073</name>
    <name evidence="5" type="ORF">E6P09_15130</name>
</gene>
<feature type="transmembrane region" description="Helical" evidence="1">
    <location>
        <begin position="171"/>
        <end position="187"/>
    </location>
</feature>
<dbReference type="EMBL" id="CP007554">
    <property type="protein sequence ID" value="AHZ24679.1"/>
    <property type="molecule type" value="Genomic_DNA"/>
</dbReference>
<reference evidence="2" key="1">
    <citation type="journal article" date="2012" name="Appl. Environ. Microbiol.">
        <title>Identification of the haloarchaeal phasin (PhaP) that functions in polyhydroxyalkanoate accumulation and granule formation in Haloferax mediterranei.</title>
        <authorList>
            <person name="Cai S."/>
            <person name="Cai L."/>
            <person name="Liu H."/>
            <person name="Liu X."/>
            <person name="Han J."/>
            <person name="Zhou J."/>
            <person name="Xiang H."/>
        </authorList>
    </citation>
    <scope>NUCLEOTIDE SEQUENCE</scope>
    <source>
        <strain evidence="2">CGMCC 1.2087</strain>
    </source>
</reference>
<dbReference type="AlphaFoldDB" id="I3RAF0"/>
<dbReference type="EMBL" id="CP039140">
    <property type="protein sequence ID" value="QCQ76679.1"/>
    <property type="molecule type" value="Genomic_DNA"/>
</dbReference>
<keyword evidence="1" id="KW-0472">Membrane</keyword>
<reference evidence="3 8" key="4">
    <citation type="submission" date="2014-04" db="EMBL/GenBank/DDBJ databases">
        <title>Transcriptional profiles of Haloferax mediterranei on the basis of nitrogen availability.</title>
        <authorList>
            <person name="Bautista V."/>
        </authorList>
    </citation>
    <scope>NUCLEOTIDE SEQUENCE [LARGE SCALE GENOMIC DNA]</scope>
    <source>
        <strain evidence="3">ATCC 33500</strain>
        <strain evidence="8">ATCC 33500 / DSM 1411 / JCM 8866 / NBRC 14739 / NCIMB 2177 / R-4</strain>
        <plasmid evidence="3">HMPLAS1</plasmid>
        <plasmid evidence="8">Plasmid HMPLAS1</plasmid>
    </source>
</reference>
<evidence type="ECO:0000313" key="5">
    <source>
        <dbReference type="EMBL" id="QCQ76679.1"/>
    </source>
</evidence>
<protein>
    <submittedName>
        <fullName evidence="2 4">UbiA prenyltransferase</fullName>
    </submittedName>
    <submittedName>
        <fullName evidence="3">Ubiquinone biosynthesis protein UbiA</fullName>
    </submittedName>
</protein>
<evidence type="ECO:0000313" key="2">
    <source>
        <dbReference type="EMBL" id="AFK21210.1"/>
    </source>
</evidence>
<keyword evidence="3" id="KW-0830">Ubiquinone</keyword>
<dbReference type="EMBL" id="CP001871">
    <property type="protein sequence ID" value="AFK21210.1"/>
    <property type="molecule type" value="Genomic_DNA"/>
</dbReference>
<dbReference type="OrthoDB" id="199516at2157"/>
<dbReference type="PATRIC" id="fig|523841.21.peg.3824"/>
<feature type="transmembrane region" description="Helical" evidence="1">
    <location>
        <begin position="48"/>
        <end position="67"/>
    </location>
</feature>
<dbReference type="EMBL" id="AOLO01000015">
    <property type="protein sequence ID" value="ELZ97455.1"/>
    <property type="molecule type" value="Genomic_DNA"/>
</dbReference>
<evidence type="ECO:0000313" key="6">
    <source>
        <dbReference type="Proteomes" id="UP000006469"/>
    </source>
</evidence>
<keyword evidence="1" id="KW-1133">Transmembrane helix</keyword>
<dbReference type="HOGENOM" id="CLU_050975_0_0_2"/>
<dbReference type="RefSeq" id="WP_004061033.1">
    <property type="nucleotide sequence ID" value="NC_017944.1"/>
</dbReference>
<accession>I3RAF0</accession>
<dbReference type="Proteomes" id="UP000006469">
    <property type="component" value="Plasmid pHM500"/>
</dbReference>
<dbReference type="GeneID" id="40157777"/>
<keyword evidence="7" id="KW-1185">Reference proteome</keyword>
<geneLocation type="plasmid" evidence="5 9">
    <name>pHME505</name>
</geneLocation>
<reference evidence="5 9" key="6">
    <citation type="submission" date="2019-04" db="EMBL/GenBank/DDBJ databases">
        <title>Methylomes of two halophilic Archaea, Haloarcula marismortui and Haloferax mediterranei.</title>
        <authorList>
            <person name="DasSarma S."/>
            <person name="DasSarma P."/>
            <person name="DasSarma S."/>
            <person name="Fomenkov A."/>
            <person name="Vincze T."/>
            <person name="Anton B.P."/>
            <person name="Roberts R.J."/>
        </authorList>
    </citation>
    <scope>NUCLEOTIDE SEQUENCE [LARGE SCALE GENOMIC DNA]</scope>
    <source>
        <strain evidence="5">ATCC 33500</strain>
        <strain evidence="9">ATCC 33500 / DSM 1411 / JCM 8866 / NBRC 14739 / NCIMB 2177 / R-4</strain>
        <plasmid evidence="5 9">pHME505</plasmid>
    </source>
</reference>
<feature type="transmembrane region" description="Helical" evidence="1">
    <location>
        <begin position="21"/>
        <end position="42"/>
    </location>
</feature>
<dbReference type="Proteomes" id="UP000299011">
    <property type="component" value="Plasmid pHME505"/>
</dbReference>
<feature type="transmembrane region" description="Helical" evidence="1">
    <location>
        <begin position="263"/>
        <end position="284"/>
    </location>
</feature>
<organism evidence="2 6">
    <name type="scientific">Haloferax mediterranei (strain ATCC 33500 / DSM 1411 / JCM 8866 / NBRC 14739 / NCIMB 2177 / R-4)</name>
    <name type="common">Halobacterium mediterranei</name>
    <dbReference type="NCBI Taxonomy" id="523841"/>
    <lineage>
        <taxon>Archaea</taxon>
        <taxon>Methanobacteriati</taxon>
        <taxon>Methanobacteriota</taxon>
        <taxon>Stenosarchaea group</taxon>
        <taxon>Halobacteria</taxon>
        <taxon>Halobacteriales</taxon>
        <taxon>Haloferacaceae</taxon>
        <taxon>Haloferax</taxon>
    </lineage>
</organism>
<dbReference type="KEGG" id="hme:HFX_6084"/>
<evidence type="ECO:0000313" key="4">
    <source>
        <dbReference type="EMBL" id="ELZ97455.1"/>
    </source>
</evidence>
<keyword evidence="4" id="KW-0808">Transferase</keyword>